<dbReference type="Pfam" id="PF04471">
    <property type="entry name" value="Mrr_cat"/>
    <property type="match status" value="1"/>
</dbReference>
<organism evidence="2 3">
    <name type="scientific">Bradyrhizobium barranii</name>
    <dbReference type="NCBI Taxonomy" id="2992140"/>
    <lineage>
        <taxon>Bacteria</taxon>
        <taxon>Pseudomonadati</taxon>
        <taxon>Pseudomonadota</taxon>
        <taxon>Alphaproteobacteria</taxon>
        <taxon>Hyphomicrobiales</taxon>
        <taxon>Nitrobacteraceae</taxon>
        <taxon>Bradyrhizobium</taxon>
    </lineage>
</organism>
<dbReference type="RefSeq" id="WP_231144654.1">
    <property type="nucleotide sequence ID" value="NZ_CP088100.1"/>
</dbReference>
<dbReference type="Gene3D" id="3.40.1350.10">
    <property type="match status" value="1"/>
</dbReference>
<dbReference type="InterPro" id="IPR011335">
    <property type="entry name" value="Restrct_endonuc-II-like"/>
</dbReference>
<feature type="domain" description="Restriction endonuclease type IV Mrr" evidence="1">
    <location>
        <begin position="9"/>
        <end position="120"/>
    </location>
</feature>
<dbReference type="InterPro" id="IPR011856">
    <property type="entry name" value="tRNA_endonuc-like_dom_sf"/>
</dbReference>
<dbReference type="InterPro" id="IPR052906">
    <property type="entry name" value="Type_IV_Methyl-Rstrct_Enzyme"/>
</dbReference>
<gene>
    <name evidence="2" type="ORF">BjapCC829_18860</name>
</gene>
<sequence length="252" mass="28374">MITSKTPSTWQDLQQQSARILAECGFDVEVEKVVKLVRGKAEIDVYAEESLKGRKYIILCECKHWKAAVPQTVVHSFRSVMADVGAHKGYIISSSGFQSGSRDAAELTNVELATWDQFQDAFEASWLENCFTPMMTAKLDPLMSYSEPFLPQWFPHMSESDQKEFLSLKEGYDPLGWFAMSLSSYTRQLRAGYPSLPLKDLPDPTGKFNGLPTEIMNAKGYRDLLDACLQHGELAIAKFRAIRDRNNQTGGE</sequence>
<dbReference type="Proteomes" id="UP001430990">
    <property type="component" value="Chromosome"/>
</dbReference>
<evidence type="ECO:0000313" key="3">
    <source>
        <dbReference type="Proteomes" id="UP001430990"/>
    </source>
</evidence>
<accession>A0ABY3QWX3</accession>
<dbReference type="PANTHER" id="PTHR30015">
    <property type="entry name" value="MRR RESTRICTION SYSTEM PROTEIN"/>
    <property type="match status" value="1"/>
</dbReference>
<reference evidence="2" key="1">
    <citation type="submission" date="2021-11" db="EMBL/GenBank/DDBJ databases">
        <title>Australian commercial rhizobial inoculants.</title>
        <authorList>
            <person name="Kohlmeier M.G."/>
            <person name="O'Hara G.W."/>
            <person name="Colombi E."/>
            <person name="Ramsay J.P."/>
            <person name="Terpolilli J."/>
        </authorList>
    </citation>
    <scope>NUCLEOTIDE SEQUENCE</scope>
    <source>
        <strain evidence="2">CC829</strain>
    </source>
</reference>
<keyword evidence="2" id="KW-0540">Nuclease</keyword>
<dbReference type="GO" id="GO:0004519">
    <property type="term" value="F:endonuclease activity"/>
    <property type="evidence" value="ECO:0007669"/>
    <property type="project" value="UniProtKB-KW"/>
</dbReference>
<evidence type="ECO:0000313" key="2">
    <source>
        <dbReference type="EMBL" id="UFW90480.1"/>
    </source>
</evidence>
<keyword evidence="3" id="KW-1185">Reference proteome</keyword>
<keyword evidence="2" id="KW-0255">Endonuclease</keyword>
<dbReference type="SUPFAM" id="SSF52980">
    <property type="entry name" value="Restriction endonuclease-like"/>
    <property type="match status" value="1"/>
</dbReference>
<dbReference type="EMBL" id="CP088100">
    <property type="protein sequence ID" value="UFW90480.1"/>
    <property type="molecule type" value="Genomic_DNA"/>
</dbReference>
<proteinExistence type="predicted"/>
<protein>
    <submittedName>
        <fullName evidence="2">Restriction endonuclease</fullName>
    </submittedName>
</protein>
<name>A0ABY3QWX3_9BRAD</name>
<keyword evidence="2" id="KW-0378">Hydrolase</keyword>
<dbReference type="InterPro" id="IPR007560">
    <property type="entry name" value="Restrct_endonuc_IV_Mrr"/>
</dbReference>
<dbReference type="PANTHER" id="PTHR30015:SF7">
    <property type="entry name" value="TYPE IV METHYL-DIRECTED RESTRICTION ENZYME ECOKMRR"/>
    <property type="match status" value="1"/>
</dbReference>
<evidence type="ECO:0000259" key="1">
    <source>
        <dbReference type="Pfam" id="PF04471"/>
    </source>
</evidence>